<keyword evidence="4" id="KW-0418">Kinase</keyword>
<dbReference type="InterPro" id="IPR026444">
    <property type="entry name" value="Secre_tail"/>
</dbReference>
<accession>A0A7Y9C4G7</accession>
<protein>
    <submittedName>
        <fullName evidence="4">CotH kinase family protein</fullName>
    </submittedName>
</protein>
<dbReference type="InterPro" id="IPR026876">
    <property type="entry name" value="Fn3_assoc_repeat"/>
</dbReference>
<dbReference type="EMBL" id="JACBJI010000002">
    <property type="protein sequence ID" value="NYA70156.1"/>
    <property type="molecule type" value="Genomic_DNA"/>
</dbReference>
<keyword evidence="1 2" id="KW-0732">Signal</keyword>
<reference evidence="4 5" key="1">
    <citation type="submission" date="2020-07" db="EMBL/GenBank/DDBJ databases">
        <authorList>
            <person name="Sun Q."/>
        </authorList>
    </citation>
    <scope>NUCLEOTIDE SEQUENCE [LARGE SCALE GENOMIC DNA]</scope>
    <source>
        <strain evidence="4 5">MAH-1</strain>
    </source>
</reference>
<dbReference type="GO" id="GO:0016301">
    <property type="term" value="F:kinase activity"/>
    <property type="evidence" value="ECO:0007669"/>
    <property type="project" value="UniProtKB-KW"/>
</dbReference>
<sequence>MKKITPFFIGLFLLLGASTFAQNLVINEILTSNTLTNVDEDGDYQDWVELYNGTAAAINLNGYGLTDDATQPFKWVFPAQIIGPGQYLIIYCSDKNRTVVNEPLHTNWKISSAGEAITLTNAASVMVDQVPATAIPSDISFGRLPNGSGPFVFFSAVTPAAQNGAVGYNEILNPPAFSQNGGFFTSAFNLTLSTTTPGATIIYTLDGSEPDPANLAGTTYQYKNQYPWHPGDPEGPFLTKSFNSLTYSGPISIVDRTSQPNDISMISTTYFDPFYLPDNNIFKGTVVRAKVVKAGALSSKTTSQSYFVTPLGSSRFSLPVVSLSISENVLFDYNDGIYVPGVDFDQWRIDNPDLEPEGQEDLGNYYRRGEQYEREANMSYFVNGTEVINQNVGLRLHGGSSRDWQNKSFNIYSRAEYGDETMDYGFFPNQPTDFERLILRNSGADFYETLFRDALNMRLLKQSHVLTKGYQPTITFMNGEYWGILSLSDKFDNNYFKRVFDIDDVDVLESEAQIEEGDDDDYNAMIDYIETHPLSVQANYDYILTQLDYQNFADYFIHNIYFDNIDWPGNNIVFWREKVDAPNAEYPHDGRWRWLAHDMDATFSTNNENINHNALAAATATNGPEWPNPAWSTFLLRKMLENPGFKNYFINRFADKINTSYSTAFVNSTMDEMKAVIMPELNEQMDRWTAPVDINDFNYYYGYQQDFATQRPAFQRNHIRSKFTIASNINATLDVSDVSHGYIKMNTIDIKLGTDNIAANPYPWTGVYFSGIPVTLKAIANDGFVFDHWEGASIATTDEITLTMSAAFSVKAVFVPTNTNSSEPIYFWYMGTSIPNDTPLTSLNSSFEVPATDAVIQYTSCLPGYPYTSGDPLFQHASMERRNSPTSINYIPEANGGAAYLASAMRGIQIKEPLQNAGNENIMVFAFTTVGYEDIKFSFAAKNELTNAQNIVIDYSTVAGTPSWTTAGLASSVYPLTSDFALFNVDFSSITAADNNANFKIRVRFTGTGDMTVDAGNRITFNNIAVHGTSLLSVPSVPVENRFLVYPNPTSGIVNVANLGADAMYSLFAIDGKLVKKGKIDASNQISLDGLTSGLYLLQLESDGRTETKKIAKQ</sequence>
<dbReference type="Pfam" id="PF13287">
    <property type="entry name" value="Fn3_assoc"/>
    <property type="match status" value="1"/>
</dbReference>
<organism evidence="4 5">
    <name type="scientific">Flavobacterium agri</name>
    <dbReference type="NCBI Taxonomy" id="2743471"/>
    <lineage>
        <taxon>Bacteria</taxon>
        <taxon>Pseudomonadati</taxon>
        <taxon>Bacteroidota</taxon>
        <taxon>Flavobacteriia</taxon>
        <taxon>Flavobacteriales</taxon>
        <taxon>Flavobacteriaceae</taxon>
        <taxon>Flavobacterium</taxon>
    </lineage>
</organism>
<proteinExistence type="predicted"/>
<feature type="domain" description="LTD" evidence="3">
    <location>
        <begin position="18"/>
        <end position="170"/>
    </location>
</feature>
<dbReference type="Proteomes" id="UP000535020">
    <property type="component" value="Unassembled WGS sequence"/>
</dbReference>
<evidence type="ECO:0000259" key="3">
    <source>
        <dbReference type="PROSITE" id="PS51841"/>
    </source>
</evidence>
<dbReference type="InterPro" id="IPR014867">
    <property type="entry name" value="Spore_coat_CotH_CotH2/3/7"/>
</dbReference>
<dbReference type="Pfam" id="PF00932">
    <property type="entry name" value="LTD"/>
    <property type="match status" value="1"/>
</dbReference>
<name>A0A7Y9C4G7_9FLAO</name>
<feature type="chain" id="PRO_5031468557" evidence="2">
    <location>
        <begin position="22"/>
        <end position="1114"/>
    </location>
</feature>
<dbReference type="NCBIfam" id="TIGR04183">
    <property type="entry name" value="Por_Secre_tail"/>
    <property type="match status" value="1"/>
</dbReference>
<gene>
    <name evidence="4" type="ORF">HZF10_04435</name>
</gene>
<comment type="caution">
    <text evidence="4">The sequence shown here is derived from an EMBL/GenBank/DDBJ whole genome shotgun (WGS) entry which is preliminary data.</text>
</comment>
<evidence type="ECO:0000313" key="5">
    <source>
        <dbReference type="Proteomes" id="UP000535020"/>
    </source>
</evidence>
<dbReference type="Pfam" id="PF08757">
    <property type="entry name" value="CotH"/>
    <property type="match status" value="1"/>
</dbReference>
<keyword evidence="5" id="KW-1185">Reference proteome</keyword>
<feature type="signal peptide" evidence="2">
    <location>
        <begin position="1"/>
        <end position="21"/>
    </location>
</feature>
<dbReference type="InterPro" id="IPR036415">
    <property type="entry name" value="Lamin_tail_dom_sf"/>
</dbReference>
<evidence type="ECO:0000256" key="1">
    <source>
        <dbReference type="ARBA" id="ARBA00022729"/>
    </source>
</evidence>
<dbReference type="AlphaFoldDB" id="A0A7Y9C4G7"/>
<dbReference type="SUPFAM" id="SSF74853">
    <property type="entry name" value="Lamin A/C globular tail domain"/>
    <property type="match status" value="1"/>
</dbReference>
<keyword evidence="4" id="KW-0808">Transferase</keyword>
<dbReference type="Pfam" id="PF18962">
    <property type="entry name" value="Por_Secre_tail"/>
    <property type="match status" value="1"/>
</dbReference>
<dbReference type="Gene3D" id="2.60.40.1260">
    <property type="entry name" value="Lamin Tail domain"/>
    <property type="match status" value="1"/>
</dbReference>
<dbReference type="InterPro" id="IPR044060">
    <property type="entry name" value="Bacterial_rp_domain"/>
</dbReference>
<evidence type="ECO:0000313" key="4">
    <source>
        <dbReference type="EMBL" id="NYA70156.1"/>
    </source>
</evidence>
<dbReference type="Pfam" id="PF18998">
    <property type="entry name" value="Flg_new_2"/>
    <property type="match status" value="1"/>
</dbReference>
<dbReference type="InterPro" id="IPR001322">
    <property type="entry name" value="Lamin_tail_dom"/>
</dbReference>
<dbReference type="PROSITE" id="PS51841">
    <property type="entry name" value="LTD"/>
    <property type="match status" value="1"/>
</dbReference>
<dbReference type="RefSeq" id="WP_176004980.1">
    <property type="nucleotide sequence ID" value="NZ_JABWMI010000006.1"/>
</dbReference>
<evidence type="ECO:0000256" key="2">
    <source>
        <dbReference type="SAM" id="SignalP"/>
    </source>
</evidence>